<dbReference type="Proteomes" id="UP001176521">
    <property type="component" value="Unassembled WGS sequence"/>
</dbReference>
<dbReference type="AlphaFoldDB" id="A0AAN6JK97"/>
<proteinExistence type="predicted"/>
<feature type="region of interest" description="Disordered" evidence="1">
    <location>
        <begin position="199"/>
        <end position="261"/>
    </location>
</feature>
<name>A0AAN6JK97_9BASI</name>
<feature type="region of interest" description="Disordered" evidence="1">
    <location>
        <begin position="112"/>
        <end position="143"/>
    </location>
</feature>
<evidence type="ECO:0000256" key="1">
    <source>
        <dbReference type="SAM" id="MobiDB-lite"/>
    </source>
</evidence>
<feature type="compositionally biased region" description="Polar residues" evidence="1">
    <location>
        <begin position="226"/>
        <end position="235"/>
    </location>
</feature>
<feature type="region of interest" description="Disordered" evidence="1">
    <location>
        <begin position="1"/>
        <end position="33"/>
    </location>
</feature>
<feature type="compositionally biased region" description="Low complexity" evidence="1">
    <location>
        <begin position="236"/>
        <end position="246"/>
    </location>
</feature>
<protein>
    <submittedName>
        <fullName evidence="2">Uncharacterized protein</fullName>
    </submittedName>
</protein>
<accession>A0AAN6JK97</accession>
<reference evidence="2" key="1">
    <citation type="journal article" date="2023" name="PhytoFront">
        <title>Draft Genome Resources of Seven Strains of Tilletia horrida, Causal Agent of Kernel Smut of Rice.</title>
        <authorList>
            <person name="Khanal S."/>
            <person name="Antony Babu S."/>
            <person name="Zhou X.G."/>
        </authorList>
    </citation>
    <scope>NUCLEOTIDE SEQUENCE</scope>
    <source>
        <strain evidence="2">TX3</strain>
    </source>
</reference>
<feature type="compositionally biased region" description="Low complexity" evidence="1">
    <location>
        <begin position="199"/>
        <end position="212"/>
    </location>
</feature>
<keyword evidence="3" id="KW-1185">Reference proteome</keyword>
<dbReference type="EMBL" id="JAPDMQ010000187">
    <property type="protein sequence ID" value="KAK0531387.1"/>
    <property type="molecule type" value="Genomic_DNA"/>
</dbReference>
<organism evidence="2 3">
    <name type="scientific">Tilletia horrida</name>
    <dbReference type="NCBI Taxonomy" id="155126"/>
    <lineage>
        <taxon>Eukaryota</taxon>
        <taxon>Fungi</taxon>
        <taxon>Dikarya</taxon>
        <taxon>Basidiomycota</taxon>
        <taxon>Ustilaginomycotina</taxon>
        <taxon>Exobasidiomycetes</taxon>
        <taxon>Tilletiales</taxon>
        <taxon>Tilletiaceae</taxon>
        <taxon>Tilletia</taxon>
    </lineage>
</organism>
<evidence type="ECO:0000313" key="2">
    <source>
        <dbReference type="EMBL" id="KAK0531387.1"/>
    </source>
</evidence>
<feature type="compositionally biased region" description="Low complexity" evidence="1">
    <location>
        <begin position="115"/>
        <end position="130"/>
    </location>
</feature>
<sequence>MSAGPPPLDLDSAPAPASSSPPSPPSSGQRRATASTLGYSPTLLLLSMTLCAFALHRLRNAPPSSASSSSSTLRAHAEDVVAAACTGRAARRRLRPSGNSAAAATRLRMHRLNTSSSSAAQSQSQSQQRQQQHEQPPTAYVMPDFSVPMRTRAAILADLPTTMADVNLCALASLSQWDSLPPGQYASASLAQAAAVRMQQREQQQTQQDGRALAAVQRVDAGPSVEHSSAASSRTQPRSASQRMSPSPSPPPAPHWAQAEEATEDGQAFQLSAEHLRPSSSSSAPERCPGAGREAELELELRKTRDELEVAKAWMREACERVSGASPRALGSVFESMTLNILSYLSSA</sequence>
<feature type="region of interest" description="Disordered" evidence="1">
    <location>
        <begin position="273"/>
        <end position="294"/>
    </location>
</feature>
<feature type="compositionally biased region" description="Low complexity" evidence="1">
    <location>
        <begin position="9"/>
        <end position="18"/>
    </location>
</feature>
<evidence type="ECO:0000313" key="3">
    <source>
        <dbReference type="Proteomes" id="UP001176521"/>
    </source>
</evidence>
<gene>
    <name evidence="2" type="ORF">OC842_003633</name>
</gene>
<comment type="caution">
    <text evidence="2">The sequence shown here is derived from an EMBL/GenBank/DDBJ whole genome shotgun (WGS) entry which is preliminary data.</text>
</comment>